<sequence length="70" mass="7797">MQTTSTGAKSASAARSHPVIGSTSTKRTKNQIESTKQKKSKSYQEHKLSSEEIELREALRIIDLDNIGFF</sequence>
<evidence type="ECO:0000313" key="2">
    <source>
        <dbReference type="EMBL" id="CAF4767151.1"/>
    </source>
</evidence>
<dbReference type="Proteomes" id="UP000676336">
    <property type="component" value="Unassembled WGS sequence"/>
</dbReference>
<organism evidence="2 3">
    <name type="scientific">Rotaria magnacalcarata</name>
    <dbReference type="NCBI Taxonomy" id="392030"/>
    <lineage>
        <taxon>Eukaryota</taxon>
        <taxon>Metazoa</taxon>
        <taxon>Spiralia</taxon>
        <taxon>Gnathifera</taxon>
        <taxon>Rotifera</taxon>
        <taxon>Eurotatoria</taxon>
        <taxon>Bdelloidea</taxon>
        <taxon>Philodinida</taxon>
        <taxon>Philodinidae</taxon>
        <taxon>Rotaria</taxon>
    </lineage>
</organism>
<evidence type="ECO:0000256" key="1">
    <source>
        <dbReference type="SAM" id="MobiDB-lite"/>
    </source>
</evidence>
<proteinExistence type="predicted"/>
<accession>A0A8S3AVL7</accession>
<name>A0A8S3AVL7_9BILA</name>
<dbReference type="EMBL" id="CAJOBI010140766">
    <property type="protein sequence ID" value="CAF4767151.1"/>
    <property type="molecule type" value="Genomic_DNA"/>
</dbReference>
<gene>
    <name evidence="2" type="ORF">SMN809_LOCUS45787</name>
</gene>
<feature type="region of interest" description="Disordered" evidence="1">
    <location>
        <begin position="1"/>
        <end position="49"/>
    </location>
</feature>
<feature type="compositionally biased region" description="Low complexity" evidence="1">
    <location>
        <begin position="1"/>
        <end position="16"/>
    </location>
</feature>
<feature type="non-terminal residue" evidence="2">
    <location>
        <position position="70"/>
    </location>
</feature>
<comment type="caution">
    <text evidence="2">The sequence shown here is derived from an EMBL/GenBank/DDBJ whole genome shotgun (WGS) entry which is preliminary data.</text>
</comment>
<reference evidence="2" key="1">
    <citation type="submission" date="2021-02" db="EMBL/GenBank/DDBJ databases">
        <authorList>
            <person name="Nowell W R."/>
        </authorList>
    </citation>
    <scope>NUCLEOTIDE SEQUENCE</scope>
</reference>
<evidence type="ECO:0000313" key="3">
    <source>
        <dbReference type="Proteomes" id="UP000676336"/>
    </source>
</evidence>
<dbReference type="AlphaFoldDB" id="A0A8S3AVL7"/>
<protein>
    <submittedName>
        <fullName evidence="2">Uncharacterized protein</fullName>
    </submittedName>
</protein>